<comment type="caution">
    <text evidence="1">The sequence shown here is derived from an EMBL/GenBank/DDBJ whole genome shotgun (WGS) entry which is preliminary data.</text>
</comment>
<gene>
    <name evidence="1" type="ORF">OPHB3_3089</name>
</gene>
<protein>
    <submittedName>
        <fullName evidence="1">6-phospho-beta-glucosidase</fullName>
    </submittedName>
</protein>
<evidence type="ECO:0000313" key="2">
    <source>
        <dbReference type="Proteomes" id="UP000052946"/>
    </source>
</evidence>
<dbReference type="RefSeq" id="WP_058950884.1">
    <property type="nucleotide sequence ID" value="NZ_BBXV01000040.1"/>
</dbReference>
<evidence type="ECO:0000313" key="1">
    <source>
        <dbReference type="EMBL" id="GAQ19130.1"/>
    </source>
</evidence>
<accession>A0A0U9H8U2</accession>
<proteinExistence type="predicted"/>
<organism evidence="1 2">
    <name type="scientific">Oceanobacillus picturae</name>
    <dbReference type="NCBI Taxonomy" id="171693"/>
    <lineage>
        <taxon>Bacteria</taxon>
        <taxon>Bacillati</taxon>
        <taxon>Bacillota</taxon>
        <taxon>Bacilli</taxon>
        <taxon>Bacillales</taxon>
        <taxon>Bacillaceae</taxon>
        <taxon>Oceanobacillus</taxon>
    </lineage>
</organism>
<reference evidence="2" key="1">
    <citation type="submission" date="2015-07" db="EMBL/GenBank/DDBJ databases">
        <title>Draft Genome Sequence of Oceanobacillus picturae Heshi-B3 that Was Isolated from Fermented Rice Bran with Aging Salted Mackerel, Which Was Named Heshiko as Traditional Fermented Seafood in Japan.</title>
        <authorList>
            <person name="Akuzawa S."/>
            <person name="Nakagawa J."/>
            <person name="Kanekatsu T."/>
            <person name="Kanesaki Y."/>
            <person name="Suzuki T."/>
        </authorList>
    </citation>
    <scope>NUCLEOTIDE SEQUENCE [LARGE SCALE GENOMIC DNA]</scope>
    <source>
        <strain evidence="2">Heshi-B3</strain>
    </source>
</reference>
<reference evidence="1 2" key="2">
    <citation type="journal article" date="2016" name="Genome Announc.">
        <title>Draft Genome Sequence of Oceanobacillus picturae Heshi-B3, Isolated from Fermented Rice Bran in a Traditional Japanese Seafood Dish.</title>
        <authorList>
            <person name="Akuzawa S."/>
            <person name="Nagaoka J."/>
            <person name="Kanekatsu M."/>
            <person name="Kanesaki Y."/>
            <person name="Suzuki T."/>
        </authorList>
    </citation>
    <scope>NUCLEOTIDE SEQUENCE [LARGE SCALE GENOMIC DNA]</scope>
    <source>
        <strain evidence="1 2">Heshi-B3</strain>
    </source>
</reference>
<name>A0A0U9H8U2_9BACI</name>
<dbReference type="EMBL" id="BBXV01000040">
    <property type="protein sequence ID" value="GAQ19130.1"/>
    <property type="molecule type" value="Genomic_DNA"/>
</dbReference>
<dbReference type="AlphaFoldDB" id="A0A0U9H8U2"/>
<dbReference type="Proteomes" id="UP000052946">
    <property type="component" value="Unassembled WGS sequence"/>
</dbReference>
<dbReference type="OrthoDB" id="2918763at2"/>
<sequence length="133" mass="15753">MEVDFMKKAYGILYEIENLLRYSIEDTMSKEYGNDWFLKAPLTMKYQLYKKSFSSFYYHELISLIKGYPCFTTKFNSSAIIQLQETIPIRNKIAHCKALTQEEYDKLEVAHYATKMSVLSEVIIKLKNKMVYI</sequence>